<dbReference type="GO" id="GO:0031380">
    <property type="term" value="C:nuclear RNA-directed RNA polymerase complex"/>
    <property type="evidence" value="ECO:0007669"/>
    <property type="project" value="TreeGrafter"/>
</dbReference>
<dbReference type="GO" id="GO:0003968">
    <property type="term" value="F:RNA-directed RNA polymerase activity"/>
    <property type="evidence" value="ECO:0007669"/>
    <property type="project" value="UniProtKB-KW"/>
</dbReference>
<dbReference type="InterPro" id="IPR007855">
    <property type="entry name" value="RDRP"/>
</dbReference>
<dbReference type="OrthoDB" id="10010882at2759"/>
<comment type="similarity">
    <text evidence="1">Belongs to the RdRP family.</text>
</comment>
<comment type="catalytic activity">
    <reaction evidence="1">
        <text>RNA(n) + a ribonucleoside 5'-triphosphate = RNA(n+1) + diphosphate</text>
        <dbReference type="Rhea" id="RHEA:21248"/>
        <dbReference type="Rhea" id="RHEA-COMP:14527"/>
        <dbReference type="Rhea" id="RHEA-COMP:17342"/>
        <dbReference type="ChEBI" id="CHEBI:33019"/>
        <dbReference type="ChEBI" id="CHEBI:61557"/>
        <dbReference type="ChEBI" id="CHEBI:140395"/>
        <dbReference type="EC" id="2.7.7.48"/>
    </reaction>
</comment>
<evidence type="ECO:0000256" key="2">
    <source>
        <dbReference type="SAM" id="MobiDB-lite"/>
    </source>
</evidence>
<accession>A0A815U4M6</accession>
<organism evidence="4 5">
    <name type="scientific">Adineta ricciae</name>
    <name type="common">Rotifer</name>
    <dbReference type="NCBI Taxonomy" id="249248"/>
    <lineage>
        <taxon>Eukaryota</taxon>
        <taxon>Metazoa</taxon>
        <taxon>Spiralia</taxon>
        <taxon>Gnathifera</taxon>
        <taxon>Rotifera</taxon>
        <taxon>Eurotatoria</taxon>
        <taxon>Bdelloidea</taxon>
        <taxon>Adinetida</taxon>
        <taxon>Adinetidae</taxon>
        <taxon>Adineta</taxon>
    </lineage>
</organism>
<feature type="region of interest" description="Disordered" evidence="2">
    <location>
        <begin position="992"/>
        <end position="1082"/>
    </location>
</feature>
<dbReference type="GO" id="GO:0003723">
    <property type="term" value="F:RNA binding"/>
    <property type="evidence" value="ECO:0007669"/>
    <property type="project" value="UniProtKB-KW"/>
</dbReference>
<feature type="compositionally biased region" description="Basic and acidic residues" evidence="2">
    <location>
        <begin position="1003"/>
        <end position="1013"/>
    </location>
</feature>
<keyword evidence="1" id="KW-0694">RNA-binding</keyword>
<feature type="domain" description="RDRP core" evidence="3">
    <location>
        <begin position="706"/>
        <end position="943"/>
    </location>
</feature>
<comment type="caution">
    <text evidence="4">The sequence shown here is derived from an EMBL/GenBank/DDBJ whole genome shotgun (WGS) entry which is preliminary data.</text>
</comment>
<dbReference type="PANTHER" id="PTHR23079">
    <property type="entry name" value="RNA-DEPENDENT RNA POLYMERASE"/>
    <property type="match status" value="1"/>
</dbReference>
<reference evidence="4" key="1">
    <citation type="submission" date="2021-02" db="EMBL/GenBank/DDBJ databases">
        <authorList>
            <person name="Nowell W R."/>
        </authorList>
    </citation>
    <scope>NUCLEOTIDE SEQUENCE</scope>
</reference>
<feature type="domain" description="RDRP core" evidence="3">
    <location>
        <begin position="390"/>
        <end position="688"/>
    </location>
</feature>
<dbReference type="Pfam" id="PF05183">
    <property type="entry name" value="RdRP"/>
    <property type="match status" value="2"/>
</dbReference>
<dbReference type="GO" id="GO:0030422">
    <property type="term" value="P:siRNA processing"/>
    <property type="evidence" value="ECO:0007669"/>
    <property type="project" value="TreeGrafter"/>
</dbReference>
<dbReference type="EMBL" id="CAJNOJ010000681">
    <property type="protein sequence ID" value="CAF1509170.1"/>
    <property type="molecule type" value="Genomic_DNA"/>
</dbReference>
<keyword evidence="1" id="KW-0808">Transferase</keyword>
<gene>
    <name evidence="4" type="ORF">EDS130_LOCUS43127</name>
</gene>
<dbReference type="PANTHER" id="PTHR23079:SF55">
    <property type="entry name" value="RNA-DIRECTED RNA POLYMERASE"/>
    <property type="match status" value="1"/>
</dbReference>
<evidence type="ECO:0000313" key="5">
    <source>
        <dbReference type="Proteomes" id="UP000663852"/>
    </source>
</evidence>
<evidence type="ECO:0000256" key="1">
    <source>
        <dbReference type="RuleBase" id="RU363098"/>
    </source>
</evidence>
<evidence type="ECO:0000259" key="3">
    <source>
        <dbReference type="Pfam" id="PF05183"/>
    </source>
</evidence>
<proteinExistence type="inferred from homology"/>
<dbReference type="Proteomes" id="UP000663852">
    <property type="component" value="Unassembled WGS sequence"/>
</dbReference>
<keyword evidence="1" id="KW-0696">RNA-directed RNA polymerase</keyword>
<keyword evidence="1" id="KW-0548">Nucleotidyltransferase</keyword>
<name>A0A815U4M6_ADIRI</name>
<protein>
    <recommendedName>
        <fullName evidence="1">RNA-dependent RNA polymerase</fullName>
        <ecNumber evidence="1">2.7.7.48</ecNumber>
    </recommendedName>
</protein>
<dbReference type="InterPro" id="IPR057596">
    <property type="entry name" value="RDRP_core"/>
</dbReference>
<dbReference type="EC" id="2.7.7.48" evidence="1"/>
<evidence type="ECO:0000313" key="4">
    <source>
        <dbReference type="EMBL" id="CAF1509170.1"/>
    </source>
</evidence>
<sequence length="1416" mass="162074">MSDPVFCQFKHIPSKRAGEQLASNIEIFVRPKKFDKKGISNCGEDGNGTINFTLTRDEANKVRDQLAQVLPNENSTVWFNILSNPLDSLRPRSLVATTTDVHQQETTFSASCQFGSLRSYNQFYSHVSFNGQIVQLSFILLKSIPHTLHIEFDDKRIVIPFVSIQKKNILVNKDNTENGIYVLLPLKYSPNVYRMEPIKDEDKTTKNSNRTPVRLCSDERNGDFIKDIPQCSDLVLYFVPPKERAWVFLSYFLTDRPERYHINFSTFKISDWSKEFNKNQRPDPFSYRNASFQDRYALQMLISLGFVFRDKWAQLTDQELNWNRWNVDDRYTLCCYTLEQLKNDHGYDLSRTAKDYNETRKTATEADGNMNGQVMLVENKQRLQVAVCTLTPLKISFQPLEVTTGNRALRNPEFGGAERFLLVHFRDEDNRRLRVSSSNIKSRLKSAMLNGIELLNKTFKYMGASTGQMKEMGFWFIDLPRNLKDMKDAHDLLGKFDTIKNIATYIARVGQYFSTTWPIGIRLTKVESKNDIRPNGDLFYVYEENDIKRKSVDGIEYCFTDGIGKISWGLAGRVAQRMNISLSSKDDIPSAYQIRVAGCKGMVAIDPESTMNDYYISVRDSMIKFPSDDWNLEICEFARPMTLTLNNQVIRLLSDLGNPDDVFIAFQNRGFTQLEVPEDQQPSAIDIAVQKNASYSLSKDNLITNRIPIPPKDGRNLFGIADETGELKYGECFIQCSELDAANNGQRKFRVITGTVLVTKNPCLWPGDFRRLQAVRNDKLEECMRDVIVFPINGNRPHPNEIAGSDLDGDQYWVYWGDRLRIEQHVEPLSYEGVPKAEVSLINQEIIVNHIVESFSAGVILGMIANTHTVVADRHEKHSFSKPCKKLAELFALAVDSPKTGKFVDKTEIRPFQAEYCKSSPKFMRKFGEPTYESTSVLEKLFIRAESKYHEWHEKPVIRAFPQNVRAIKDPKAAEIQDKEFKRWLDGKSYHEAANARRSSRKPFNESDNKESQDNNASTTRKKTEKTSKRPAAADNSQSEAKTFTPKLSEDLSGRPETPTKAKPTTNRKAKTTPEEEKSNILMNSHATGCTASSLPSSIASPDSDLCQPDLLIAVTGMTSTANVVQFSPVTGTTMYTVNLSKEITNTPDRDSTIGKVTAYMEKQDVFKKRTSPYKEAIHGPLYFVVFYGHIYFVEQNPMPQKLGKLQELIKEKNDQFIRFNYADTDRLHTRRVSTSTTMKNKIDYEFDCQLTSAPSEHYTLLYDKNKTLRQIRVYRLWSKCYVRQPAFNTDSLYEIRSAITHDSDSSEFDRIIALILRTQSIGLFDGRKPNIKINRNLLHPSVVPISLKVIEEDQETRINSSTIEAFYRSVKYVSIDEQQDKPKVISAMEYHASPIIKDPEILKRVCGFALSLTEE</sequence>
<feature type="compositionally biased region" description="Basic and acidic residues" evidence="2">
    <location>
        <begin position="1048"/>
        <end position="1060"/>
    </location>
</feature>